<dbReference type="Gene3D" id="2.40.10.10">
    <property type="entry name" value="Trypsin-like serine proteases"/>
    <property type="match status" value="1"/>
</dbReference>
<dbReference type="KEGG" id="cpsk:Q0N40_00055"/>
<evidence type="ECO:0000313" key="2">
    <source>
        <dbReference type="EMBL" id="WPF25002.1"/>
    </source>
</evidence>
<dbReference type="AlphaFoldDB" id="A0AAU0PZR6"/>
<organism evidence="2 3">
    <name type="scientific">Corynebacterium pseudokroppenstedtii</name>
    <dbReference type="NCBI Taxonomy" id="2804917"/>
    <lineage>
        <taxon>Bacteria</taxon>
        <taxon>Bacillati</taxon>
        <taxon>Actinomycetota</taxon>
        <taxon>Actinomycetes</taxon>
        <taxon>Mycobacteriales</taxon>
        <taxon>Corynebacteriaceae</taxon>
        <taxon>Corynebacterium</taxon>
    </lineage>
</organism>
<name>A0AAU0PZR6_9CORY</name>
<gene>
    <name evidence="2" type="ORF">Q0N40_00055</name>
</gene>
<dbReference type="InterPro" id="IPR043504">
    <property type="entry name" value="Peptidase_S1_PA_chymotrypsin"/>
</dbReference>
<evidence type="ECO:0000313" key="3">
    <source>
        <dbReference type="Proteomes" id="UP001174314"/>
    </source>
</evidence>
<evidence type="ECO:0008006" key="4">
    <source>
        <dbReference type="Google" id="ProtNLM"/>
    </source>
</evidence>
<feature type="chain" id="PRO_5043389689" description="Serine protease" evidence="1">
    <location>
        <begin position="31"/>
        <end position="236"/>
    </location>
</feature>
<accession>A0AAU0PZR6</accession>
<proteinExistence type="predicted"/>
<dbReference type="RefSeq" id="WP_204087756.1">
    <property type="nucleotide sequence ID" value="NZ_CP137757.1"/>
</dbReference>
<evidence type="ECO:0000256" key="1">
    <source>
        <dbReference type="SAM" id="SignalP"/>
    </source>
</evidence>
<keyword evidence="3" id="KW-1185">Reference proteome</keyword>
<keyword evidence="1" id="KW-0732">Signal</keyword>
<dbReference type="EMBL" id="CP137757">
    <property type="protein sequence ID" value="WPF25002.1"/>
    <property type="molecule type" value="Genomic_DNA"/>
</dbReference>
<reference evidence="2 3" key="1">
    <citation type="submission" date="2023-10" db="EMBL/GenBank/DDBJ databases">
        <title>complete genome sequence of Corynebacterium pseudokroppenstedtii P15-C1.</title>
        <authorList>
            <person name="Bruggemann H."/>
            <person name="Poehlein A."/>
        </authorList>
    </citation>
    <scope>NUCLEOTIDE SEQUENCE [LARGE SCALE GENOMIC DNA]</scope>
    <source>
        <strain evidence="2 3">P15_C1</strain>
    </source>
</reference>
<sequence length="236" mass="25861">MRRLLRASIAALSITLAAVGMPMAANEAHAVEHPTYSHHPWPDASKDFKTKGVFTTPNQRTITVHQGATIRSGSGGTCSITLIGDRTGYTAEHCSHGRWTRGTEIFDQSNHRIGRVAAMSRGLDAVKINLDPAVRVDGRWEKRDYNSLNVGEPVHVLGLGQRFNESRVTDHPLMGWNGRPNTVALVSPLNSKPGTSGGAMVDRYNRVIGINVGYLENYTGKYGAYIPWNVVDSELR</sequence>
<dbReference type="InterPro" id="IPR009003">
    <property type="entry name" value="Peptidase_S1_PA"/>
</dbReference>
<dbReference type="Proteomes" id="UP001174314">
    <property type="component" value="Chromosome"/>
</dbReference>
<protein>
    <recommendedName>
        <fullName evidence="4">Serine protease</fullName>
    </recommendedName>
</protein>
<feature type="signal peptide" evidence="1">
    <location>
        <begin position="1"/>
        <end position="30"/>
    </location>
</feature>
<dbReference type="SUPFAM" id="SSF50494">
    <property type="entry name" value="Trypsin-like serine proteases"/>
    <property type="match status" value="1"/>
</dbReference>